<proteinExistence type="predicted"/>
<gene>
    <name evidence="2" type="ORF">OSB04_018411</name>
</gene>
<reference evidence="2" key="1">
    <citation type="submission" date="2023-03" db="EMBL/GenBank/DDBJ databases">
        <title>Chromosome-scale reference genome and RAD-based genetic map of yellow starthistle (Centaurea solstitialis) reveal putative structural variation and QTLs associated with invader traits.</title>
        <authorList>
            <person name="Reatini B."/>
            <person name="Cang F.A."/>
            <person name="Jiang Q."/>
            <person name="Mckibben M.T.W."/>
            <person name="Barker M.S."/>
            <person name="Rieseberg L.H."/>
            <person name="Dlugosch K.M."/>
        </authorList>
    </citation>
    <scope>NUCLEOTIDE SEQUENCE</scope>
    <source>
        <strain evidence="2">CAN-66</strain>
        <tissue evidence="2">Leaf</tissue>
    </source>
</reference>
<comment type="caution">
    <text evidence="2">The sequence shown here is derived from an EMBL/GenBank/DDBJ whole genome shotgun (WGS) entry which is preliminary data.</text>
</comment>
<organism evidence="2 3">
    <name type="scientific">Centaurea solstitialis</name>
    <name type="common">yellow star-thistle</name>
    <dbReference type="NCBI Taxonomy" id="347529"/>
    <lineage>
        <taxon>Eukaryota</taxon>
        <taxon>Viridiplantae</taxon>
        <taxon>Streptophyta</taxon>
        <taxon>Embryophyta</taxon>
        <taxon>Tracheophyta</taxon>
        <taxon>Spermatophyta</taxon>
        <taxon>Magnoliopsida</taxon>
        <taxon>eudicotyledons</taxon>
        <taxon>Gunneridae</taxon>
        <taxon>Pentapetalae</taxon>
        <taxon>asterids</taxon>
        <taxon>campanulids</taxon>
        <taxon>Asterales</taxon>
        <taxon>Asteraceae</taxon>
        <taxon>Carduoideae</taxon>
        <taxon>Cardueae</taxon>
        <taxon>Centaureinae</taxon>
        <taxon>Centaurea</taxon>
    </lineage>
</organism>
<feature type="compositionally biased region" description="Polar residues" evidence="1">
    <location>
        <begin position="281"/>
        <end position="292"/>
    </location>
</feature>
<dbReference type="AlphaFoldDB" id="A0AA38TFP8"/>
<accession>A0AA38TFP8</accession>
<keyword evidence="3" id="KW-1185">Reference proteome</keyword>
<feature type="compositionally biased region" description="Basic and acidic residues" evidence="1">
    <location>
        <begin position="229"/>
        <end position="241"/>
    </location>
</feature>
<name>A0AA38TFP8_9ASTR</name>
<feature type="region of interest" description="Disordered" evidence="1">
    <location>
        <begin position="60"/>
        <end position="293"/>
    </location>
</feature>
<sequence>MSWRTYGNKGYPTYSNVPAQEGDYAHGPKHPSNWYVVETTTIERIRTPATRYMNYGDQEYNHGPSTLISPNHAPKEVISPNHPPKQIIPNHPPKELIGPNHPPKELIGPNHPPKELISPNHAPKDHRVGNEPDYESDNEKSSPPGDHGRGSFMNKFRNKLQIKTSQPMKTTTSPIHNHPSEEAHAIKTRNLTGPNNHQPTNPEHNYRPEEAHMIRNKSFSDPSKYKSSSPERRYPSEETHLIRPKNFPGPNKYQPSSPERSYPSEEAHLIRPKNFPGPNKYQPSSPKQNYPSEETYLARSRNFSGPNKYQPTSPVYNYPSDDDHLIRPGNFSGLDNHHPSLPGQFRHFSGPKNHWQSVGPPMTHHPLTSVTNDINEALGFLEESMNYSPHSGQLRTRPFDNFHPHPQSIEPEWQYARPTFSGPTNNFRTNIINSHEAIRKYQGTRVP</sequence>
<feature type="compositionally biased region" description="Basic and acidic residues" evidence="1">
    <location>
        <begin position="204"/>
        <end position="213"/>
    </location>
</feature>
<evidence type="ECO:0000313" key="3">
    <source>
        <dbReference type="Proteomes" id="UP001172457"/>
    </source>
</evidence>
<evidence type="ECO:0000256" key="1">
    <source>
        <dbReference type="SAM" id="MobiDB-lite"/>
    </source>
</evidence>
<evidence type="ECO:0000313" key="2">
    <source>
        <dbReference type="EMBL" id="KAJ9554366.1"/>
    </source>
</evidence>
<dbReference type="Proteomes" id="UP001172457">
    <property type="component" value="Chromosome 4"/>
</dbReference>
<dbReference type="EMBL" id="JARYMX010000004">
    <property type="protein sequence ID" value="KAJ9554366.1"/>
    <property type="molecule type" value="Genomic_DNA"/>
</dbReference>
<feature type="compositionally biased region" description="Low complexity" evidence="1">
    <location>
        <begin position="217"/>
        <end position="228"/>
    </location>
</feature>
<feature type="compositionally biased region" description="Polar residues" evidence="1">
    <location>
        <begin position="161"/>
        <end position="175"/>
    </location>
</feature>
<feature type="compositionally biased region" description="Polar residues" evidence="1">
    <location>
        <begin position="189"/>
        <end position="203"/>
    </location>
</feature>
<protein>
    <submittedName>
        <fullName evidence="2">Uncharacterized protein</fullName>
    </submittedName>
</protein>